<sequence length="224" mass="25791">MSGKYQRRNDSPTVKLSKSLSYVLRHGAQKEGLNIRADGYMRLPRFRGKTLDEIQQVVKENDKQRFTLIQQATENGDIVWWIRANQGHSLDVEELELEKITDSAQIPQVIHGTYSSKWKSIETQGLSKMNRTHIHLATGKWGDKNVKSGMRASCDVHIYINVHEAMKDGIEFYRSSNGVILTKGVKGILDKKYFLKVVDKNEKFLYGQRDSNVIKNIDEQDHEK</sequence>
<dbReference type="Gene3D" id="3.20.170.30">
    <property type="match status" value="1"/>
</dbReference>
<keyword evidence="4" id="KW-0808">Transferase</keyword>
<comment type="catalytic activity">
    <reaction evidence="6">
        <text>2'-phospho-[ligated tRNA] + NAD(+) = mature tRNA + ADP-alpha-D-ribose 1'',2''-cyclic phosphate + nicotinamide</text>
        <dbReference type="Rhea" id="RHEA:23324"/>
        <dbReference type="Rhea" id="RHEA-COMP:11106"/>
        <dbReference type="Rhea" id="RHEA-COMP:11107"/>
        <dbReference type="ChEBI" id="CHEBI:17154"/>
        <dbReference type="ChEBI" id="CHEBI:57540"/>
        <dbReference type="ChEBI" id="CHEBI:76596"/>
        <dbReference type="ChEBI" id="CHEBI:82883"/>
        <dbReference type="ChEBI" id="CHEBI:85027"/>
        <dbReference type="EC" id="2.7.1.160"/>
    </reaction>
</comment>
<evidence type="ECO:0000256" key="2">
    <source>
        <dbReference type="ARBA" id="ARBA00009836"/>
    </source>
</evidence>
<keyword evidence="8" id="KW-1185">Reference proteome</keyword>
<dbReference type="InterPro" id="IPR042080">
    <property type="entry name" value="RNA_2'-PTrans_N"/>
</dbReference>
<comment type="similarity">
    <text evidence="2">Belongs to the KptA/TPT1 family.</text>
</comment>
<evidence type="ECO:0000256" key="5">
    <source>
        <dbReference type="ARBA" id="ARBA00023027"/>
    </source>
</evidence>
<dbReference type="PANTHER" id="PTHR12684">
    <property type="entry name" value="PUTATIVE PHOSPHOTRANSFERASE"/>
    <property type="match status" value="1"/>
</dbReference>
<dbReference type="SUPFAM" id="SSF56399">
    <property type="entry name" value="ADP-ribosylation"/>
    <property type="match status" value="1"/>
</dbReference>
<dbReference type="Proteomes" id="UP001153678">
    <property type="component" value="Unassembled WGS sequence"/>
</dbReference>
<dbReference type="Gene3D" id="1.10.10.970">
    <property type="entry name" value="RNA 2'-phosphotransferase, Tpt1/KptA family, N-terminal domain"/>
    <property type="match status" value="1"/>
</dbReference>
<evidence type="ECO:0000313" key="8">
    <source>
        <dbReference type="Proteomes" id="UP001153678"/>
    </source>
</evidence>
<reference evidence="7" key="1">
    <citation type="submission" date="2022-08" db="EMBL/GenBank/DDBJ databases">
        <authorList>
            <person name="Kallberg Y."/>
            <person name="Tangrot J."/>
            <person name="Rosling A."/>
        </authorList>
    </citation>
    <scope>NUCLEOTIDE SEQUENCE</scope>
    <source>
        <strain evidence="7">Wild A</strain>
    </source>
</reference>
<name>A0A9W4WWJ4_9GLOM</name>
<dbReference type="GO" id="GO:0006388">
    <property type="term" value="P:tRNA splicing, via endonucleolytic cleavage and ligation"/>
    <property type="evidence" value="ECO:0007669"/>
    <property type="project" value="TreeGrafter"/>
</dbReference>
<dbReference type="InterPro" id="IPR002745">
    <property type="entry name" value="Ptrans_KptA/Tpt1"/>
</dbReference>
<dbReference type="InterPro" id="IPR042081">
    <property type="entry name" value="RNA_2'-PTrans_C"/>
</dbReference>
<accession>A0A9W4WWJ4</accession>
<evidence type="ECO:0000256" key="6">
    <source>
        <dbReference type="ARBA" id="ARBA00047949"/>
    </source>
</evidence>
<dbReference type="EC" id="2.7.1.160" evidence="3"/>
<gene>
    <name evidence="7" type="ORF">FWILDA_LOCUS11540</name>
</gene>
<feature type="non-terminal residue" evidence="7">
    <location>
        <position position="224"/>
    </location>
</feature>
<dbReference type="GO" id="GO:0000215">
    <property type="term" value="F:tRNA 2'-phosphotransferase activity"/>
    <property type="evidence" value="ECO:0007669"/>
    <property type="project" value="UniProtKB-EC"/>
</dbReference>
<evidence type="ECO:0000256" key="3">
    <source>
        <dbReference type="ARBA" id="ARBA00012007"/>
    </source>
</evidence>
<comment type="function">
    <text evidence="1">Catalyzes the last step of tRNA splicing, the transfer of the splice junction 2'-phosphate from ligated tRNA to NAD to produce ADP-ribose 1''-2'' cyclic phosphate.</text>
</comment>
<keyword evidence="5" id="KW-0520">NAD</keyword>
<dbReference type="Pfam" id="PF01885">
    <property type="entry name" value="PTS_2-RNA"/>
    <property type="match status" value="1"/>
</dbReference>
<evidence type="ECO:0000256" key="4">
    <source>
        <dbReference type="ARBA" id="ARBA00022679"/>
    </source>
</evidence>
<evidence type="ECO:0000313" key="7">
    <source>
        <dbReference type="EMBL" id="CAI2184361.1"/>
    </source>
</evidence>
<comment type="caution">
    <text evidence="7">The sequence shown here is derived from an EMBL/GenBank/DDBJ whole genome shotgun (WGS) entry which is preliminary data.</text>
</comment>
<dbReference type="PANTHER" id="PTHR12684:SF2">
    <property type="entry name" value="TRNA 2'-PHOSPHOTRANSFERASE 1"/>
    <property type="match status" value="1"/>
</dbReference>
<evidence type="ECO:0000256" key="1">
    <source>
        <dbReference type="ARBA" id="ARBA00003343"/>
    </source>
</evidence>
<proteinExistence type="inferred from homology"/>
<protein>
    <recommendedName>
        <fullName evidence="3">2'-phosphotransferase</fullName>
        <ecNumber evidence="3">2.7.1.160</ecNumber>
    </recommendedName>
</protein>
<dbReference type="AlphaFoldDB" id="A0A9W4WWJ4"/>
<dbReference type="OrthoDB" id="419694at2759"/>
<dbReference type="EMBL" id="CAMKVN010003309">
    <property type="protein sequence ID" value="CAI2184361.1"/>
    <property type="molecule type" value="Genomic_DNA"/>
</dbReference>
<organism evidence="7 8">
    <name type="scientific">Funneliformis geosporum</name>
    <dbReference type="NCBI Taxonomy" id="1117311"/>
    <lineage>
        <taxon>Eukaryota</taxon>
        <taxon>Fungi</taxon>
        <taxon>Fungi incertae sedis</taxon>
        <taxon>Mucoromycota</taxon>
        <taxon>Glomeromycotina</taxon>
        <taxon>Glomeromycetes</taxon>
        <taxon>Glomerales</taxon>
        <taxon>Glomeraceae</taxon>
        <taxon>Funneliformis</taxon>
    </lineage>
</organism>